<evidence type="ECO:0000313" key="5">
    <source>
        <dbReference type="Proteomes" id="UP001611263"/>
    </source>
</evidence>
<keyword evidence="5" id="KW-1185">Reference proteome</keyword>
<accession>A0ABW7TI61</accession>
<dbReference type="InterPro" id="IPR046342">
    <property type="entry name" value="CBS_dom_sf"/>
</dbReference>
<name>A0ABW7TI61_9NOCA</name>
<sequence length="150" mass="16090">MTTAQAVMHEEVAHIGVRDTLGTAAQQMRQRGIGALPICDGEDRPVGIVTDRDIVVDCVALGHNPATATAGEYAQGDELHTVETGTDIGDALALMERYQIRRLPVTDHGRLVGIITEADLARELPEQQVGKFVEAVCEPQLPVQAETPTV</sequence>
<dbReference type="Pfam" id="PF00571">
    <property type="entry name" value="CBS"/>
    <property type="match status" value="2"/>
</dbReference>
<dbReference type="SMART" id="SM00116">
    <property type="entry name" value="CBS"/>
    <property type="match status" value="2"/>
</dbReference>
<dbReference type="Gene3D" id="3.10.580.10">
    <property type="entry name" value="CBS-domain"/>
    <property type="match status" value="1"/>
</dbReference>
<dbReference type="EMBL" id="JBIRUQ010000001">
    <property type="protein sequence ID" value="MFI1460525.1"/>
    <property type="molecule type" value="Genomic_DNA"/>
</dbReference>
<dbReference type="InterPro" id="IPR051257">
    <property type="entry name" value="Diverse_CBS-Domain"/>
</dbReference>
<evidence type="ECO:0000256" key="2">
    <source>
        <dbReference type="PROSITE-ProRule" id="PRU00703"/>
    </source>
</evidence>
<dbReference type="GeneID" id="93504966"/>
<dbReference type="Proteomes" id="UP001611263">
    <property type="component" value="Unassembled WGS sequence"/>
</dbReference>
<keyword evidence="1 2" id="KW-0129">CBS domain</keyword>
<dbReference type="InterPro" id="IPR000644">
    <property type="entry name" value="CBS_dom"/>
</dbReference>
<organism evidence="4 5">
    <name type="scientific">Nocardia carnea</name>
    <dbReference type="NCBI Taxonomy" id="37328"/>
    <lineage>
        <taxon>Bacteria</taxon>
        <taxon>Bacillati</taxon>
        <taxon>Actinomycetota</taxon>
        <taxon>Actinomycetes</taxon>
        <taxon>Mycobacteriales</taxon>
        <taxon>Nocardiaceae</taxon>
        <taxon>Nocardia</taxon>
    </lineage>
</organism>
<feature type="domain" description="CBS" evidence="3">
    <location>
        <begin position="8"/>
        <end position="67"/>
    </location>
</feature>
<dbReference type="CDD" id="cd04622">
    <property type="entry name" value="CBS_pair_HRP1_like"/>
    <property type="match status" value="1"/>
</dbReference>
<proteinExistence type="predicted"/>
<evidence type="ECO:0000259" key="3">
    <source>
        <dbReference type="PROSITE" id="PS51371"/>
    </source>
</evidence>
<dbReference type="PROSITE" id="PS51371">
    <property type="entry name" value="CBS"/>
    <property type="match status" value="2"/>
</dbReference>
<evidence type="ECO:0000256" key="1">
    <source>
        <dbReference type="ARBA" id="ARBA00023122"/>
    </source>
</evidence>
<dbReference type="RefSeq" id="WP_033242064.1">
    <property type="nucleotide sequence ID" value="NZ_JBIRUQ010000001.1"/>
</dbReference>
<gene>
    <name evidence="4" type="ORF">ACH4WX_07365</name>
</gene>
<dbReference type="PANTHER" id="PTHR43080">
    <property type="entry name" value="CBS DOMAIN-CONTAINING PROTEIN CBSX3, MITOCHONDRIAL"/>
    <property type="match status" value="1"/>
</dbReference>
<feature type="domain" description="CBS" evidence="3">
    <location>
        <begin position="73"/>
        <end position="132"/>
    </location>
</feature>
<dbReference type="SUPFAM" id="SSF54631">
    <property type="entry name" value="CBS-domain pair"/>
    <property type="match status" value="1"/>
</dbReference>
<protein>
    <submittedName>
        <fullName evidence="4">CBS domain-containing protein</fullName>
    </submittedName>
</protein>
<reference evidence="4 5" key="1">
    <citation type="submission" date="2024-10" db="EMBL/GenBank/DDBJ databases">
        <title>The Natural Products Discovery Center: Release of the First 8490 Sequenced Strains for Exploring Actinobacteria Biosynthetic Diversity.</title>
        <authorList>
            <person name="Kalkreuter E."/>
            <person name="Kautsar S.A."/>
            <person name="Yang D."/>
            <person name="Bader C.D."/>
            <person name="Teijaro C.N."/>
            <person name="Fluegel L."/>
            <person name="Davis C.M."/>
            <person name="Simpson J.R."/>
            <person name="Lauterbach L."/>
            <person name="Steele A.D."/>
            <person name="Gui C."/>
            <person name="Meng S."/>
            <person name="Li G."/>
            <person name="Viehrig K."/>
            <person name="Ye F."/>
            <person name="Su P."/>
            <person name="Kiefer A.F."/>
            <person name="Nichols A."/>
            <person name="Cepeda A.J."/>
            <person name="Yan W."/>
            <person name="Fan B."/>
            <person name="Jiang Y."/>
            <person name="Adhikari A."/>
            <person name="Zheng C.-J."/>
            <person name="Schuster L."/>
            <person name="Cowan T.M."/>
            <person name="Smanski M.J."/>
            <person name="Chevrette M.G."/>
            <person name="De Carvalho L.P.S."/>
            <person name="Shen B."/>
        </authorList>
    </citation>
    <scope>NUCLEOTIDE SEQUENCE [LARGE SCALE GENOMIC DNA]</scope>
    <source>
        <strain evidence="4 5">NPDC020568</strain>
    </source>
</reference>
<evidence type="ECO:0000313" key="4">
    <source>
        <dbReference type="EMBL" id="MFI1460525.1"/>
    </source>
</evidence>
<comment type="caution">
    <text evidence="4">The sequence shown here is derived from an EMBL/GenBank/DDBJ whole genome shotgun (WGS) entry which is preliminary data.</text>
</comment>
<dbReference type="PANTHER" id="PTHR43080:SF2">
    <property type="entry name" value="CBS DOMAIN-CONTAINING PROTEIN"/>
    <property type="match status" value="1"/>
</dbReference>